<dbReference type="EMBL" id="KN826354">
    <property type="protein sequence ID" value="KIK79183.1"/>
    <property type="molecule type" value="Genomic_DNA"/>
</dbReference>
<dbReference type="Gene3D" id="3.30.420.10">
    <property type="entry name" value="Ribonuclease H-like superfamily/Ribonuclease H"/>
    <property type="match status" value="1"/>
</dbReference>
<gene>
    <name evidence="1" type="ORF">PAXRUDRAFT_47478</name>
</gene>
<evidence type="ECO:0000313" key="2">
    <source>
        <dbReference type="Proteomes" id="UP000054538"/>
    </source>
</evidence>
<dbReference type="InterPro" id="IPR036397">
    <property type="entry name" value="RNaseH_sf"/>
</dbReference>
<name>A0A0D0CUP4_9AGAM</name>
<protein>
    <submittedName>
        <fullName evidence="1">Unplaced genomic scaffold scaffold_1532, whole genome shotgun sequence</fullName>
    </submittedName>
</protein>
<reference evidence="2" key="2">
    <citation type="submission" date="2015-01" db="EMBL/GenBank/DDBJ databases">
        <title>Evolutionary Origins and Diversification of the Mycorrhizal Mutualists.</title>
        <authorList>
            <consortium name="DOE Joint Genome Institute"/>
            <consortium name="Mycorrhizal Genomics Consortium"/>
            <person name="Kohler A."/>
            <person name="Kuo A."/>
            <person name="Nagy L.G."/>
            <person name="Floudas D."/>
            <person name="Copeland A."/>
            <person name="Barry K.W."/>
            <person name="Cichocki N."/>
            <person name="Veneault-Fourrey C."/>
            <person name="LaButti K."/>
            <person name="Lindquist E.A."/>
            <person name="Lipzen A."/>
            <person name="Lundell T."/>
            <person name="Morin E."/>
            <person name="Murat C."/>
            <person name="Riley R."/>
            <person name="Ohm R."/>
            <person name="Sun H."/>
            <person name="Tunlid A."/>
            <person name="Henrissat B."/>
            <person name="Grigoriev I.V."/>
            <person name="Hibbett D.S."/>
            <person name="Martin F."/>
        </authorList>
    </citation>
    <scope>NUCLEOTIDE SEQUENCE [LARGE SCALE GENOMIC DNA]</scope>
    <source>
        <strain evidence="2">Ve08.2h10</strain>
    </source>
</reference>
<feature type="non-terminal residue" evidence="1">
    <location>
        <position position="72"/>
    </location>
</feature>
<proteinExistence type="predicted"/>
<dbReference type="HOGENOM" id="CLU_188058_1_0_1"/>
<dbReference type="STRING" id="930991.A0A0D0CUP4"/>
<dbReference type="InParanoid" id="A0A0D0CUP4"/>
<dbReference type="OrthoDB" id="2142724at2759"/>
<evidence type="ECO:0000313" key="1">
    <source>
        <dbReference type="EMBL" id="KIK79183.1"/>
    </source>
</evidence>
<dbReference type="Proteomes" id="UP000054538">
    <property type="component" value="Unassembled WGS sequence"/>
</dbReference>
<dbReference type="GO" id="GO:0003676">
    <property type="term" value="F:nucleic acid binding"/>
    <property type="evidence" value="ECO:0007669"/>
    <property type="project" value="InterPro"/>
</dbReference>
<dbReference type="AlphaFoldDB" id="A0A0D0CUP4"/>
<accession>A0A0D0CUP4</accession>
<sequence>MQYSIVPLIMLDGIITYNIVGGPLNSEHFLKFIKDHMPFMNSYPGPCSVIIVDNCCIHHSKQIHQLVEDENC</sequence>
<organism evidence="1 2">
    <name type="scientific">Paxillus rubicundulus Ve08.2h10</name>
    <dbReference type="NCBI Taxonomy" id="930991"/>
    <lineage>
        <taxon>Eukaryota</taxon>
        <taxon>Fungi</taxon>
        <taxon>Dikarya</taxon>
        <taxon>Basidiomycota</taxon>
        <taxon>Agaricomycotina</taxon>
        <taxon>Agaricomycetes</taxon>
        <taxon>Agaricomycetidae</taxon>
        <taxon>Boletales</taxon>
        <taxon>Paxilineae</taxon>
        <taxon>Paxillaceae</taxon>
        <taxon>Paxillus</taxon>
    </lineage>
</organism>
<reference evidence="1 2" key="1">
    <citation type="submission" date="2014-04" db="EMBL/GenBank/DDBJ databases">
        <authorList>
            <consortium name="DOE Joint Genome Institute"/>
            <person name="Kuo A."/>
            <person name="Kohler A."/>
            <person name="Jargeat P."/>
            <person name="Nagy L.G."/>
            <person name="Floudas D."/>
            <person name="Copeland A."/>
            <person name="Barry K.W."/>
            <person name="Cichocki N."/>
            <person name="Veneault-Fourrey C."/>
            <person name="LaButti K."/>
            <person name="Lindquist E.A."/>
            <person name="Lipzen A."/>
            <person name="Lundell T."/>
            <person name="Morin E."/>
            <person name="Murat C."/>
            <person name="Sun H."/>
            <person name="Tunlid A."/>
            <person name="Henrissat B."/>
            <person name="Grigoriev I.V."/>
            <person name="Hibbett D.S."/>
            <person name="Martin F."/>
            <person name="Nordberg H.P."/>
            <person name="Cantor M.N."/>
            <person name="Hua S.X."/>
        </authorList>
    </citation>
    <scope>NUCLEOTIDE SEQUENCE [LARGE SCALE GENOMIC DNA]</scope>
    <source>
        <strain evidence="1 2">Ve08.2h10</strain>
    </source>
</reference>
<keyword evidence="2" id="KW-1185">Reference proteome</keyword>